<dbReference type="Proteomes" id="UP000045285">
    <property type="component" value="Unassembled WGS sequence"/>
</dbReference>
<proteinExistence type="predicted"/>
<evidence type="ECO:0000313" key="3">
    <source>
        <dbReference type="Proteomes" id="UP000045285"/>
    </source>
</evidence>
<feature type="region of interest" description="Disordered" evidence="1">
    <location>
        <begin position="1"/>
        <end position="64"/>
    </location>
</feature>
<keyword evidence="3" id="KW-1185">Reference proteome</keyword>
<accession>A0A090EHG1</accession>
<protein>
    <submittedName>
        <fullName evidence="2">Uncharacterized protein</fullName>
    </submittedName>
</protein>
<sequence>MKKTYEKPSLVKRPAFVRSRAGGTLHDSATRTLTNSGHHRTAFARASSRAERFRGSSAKADRLE</sequence>
<evidence type="ECO:0000256" key="1">
    <source>
        <dbReference type="SAM" id="MobiDB-lite"/>
    </source>
</evidence>
<reference evidence="3" key="1">
    <citation type="submission" date="2014-08" db="EMBL/GenBank/DDBJ databases">
        <authorList>
            <person name="Moulin L."/>
        </authorList>
    </citation>
    <scope>NUCLEOTIDE SEQUENCE [LARGE SCALE GENOMIC DNA]</scope>
</reference>
<feature type="compositionally biased region" description="Basic and acidic residues" evidence="1">
    <location>
        <begin position="48"/>
        <end position="64"/>
    </location>
</feature>
<dbReference type="EMBL" id="CCMZ01000067">
    <property type="protein sequence ID" value="CDX27786.1"/>
    <property type="molecule type" value="Genomic_DNA"/>
</dbReference>
<dbReference type="AlphaFoldDB" id="A0A090EHG1"/>
<name>A0A090EHG1_MESPL</name>
<gene>
    <name evidence="2" type="ORF">MPL3356_70240</name>
</gene>
<evidence type="ECO:0000313" key="2">
    <source>
        <dbReference type="EMBL" id="CDX27786.1"/>
    </source>
</evidence>
<organism evidence="2 3">
    <name type="scientific">Mesorhizobium plurifarium</name>
    <dbReference type="NCBI Taxonomy" id="69974"/>
    <lineage>
        <taxon>Bacteria</taxon>
        <taxon>Pseudomonadati</taxon>
        <taxon>Pseudomonadota</taxon>
        <taxon>Alphaproteobacteria</taxon>
        <taxon>Hyphomicrobiales</taxon>
        <taxon>Phyllobacteriaceae</taxon>
        <taxon>Mesorhizobium</taxon>
    </lineage>
</organism>